<evidence type="ECO:0000313" key="6">
    <source>
        <dbReference type="Proteomes" id="UP001152803"/>
    </source>
</evidence>
<evidence type="ECO:0000256" key="1">
    <source>
        <dbReference type="ARBA" id="ARBA00022859"/>
    </source>
</evidence>
<comment type="caution">
    <text evidence="5">The sequence shown here is derived from an EMBL/GenBank/DDBJ whole genome shotgun (WGS) entry which is preliminary data.</text>
</comment>
<dbReference type="PROSITE" id="PS50835">
    <property type="entry name" value="IG_LIKE"/>
    <property type="match status" value="1"/>
</dbReference>
<dbReference type="SMART" id="SM00406">
    <property type="entry name" value="IGv"/>
    <property type="match status" value="1"/>
</dbReference>
<dbReference type="GO" id="GO:0002250">
    <property type="term" value="P:adaptive immune response"/>
    <property type="evidence" value="ECO:0007669"/>
    <property type="project" value="UniProtKB-KW"/>
</dbReference>
<dbReference type="Pfam" id="PF07686">
    <property type="entry name" value="V-set"/>
    <property type="match status" value="1"/>
</dbReference>
<dbReference type="GO" id="GO:0005576">
    <property type="term" value="C:extracellular region"/>
    <property type="evidence" value="ECO:0007669"/>
    <property type="project" value="UniProtKB-ARBA"/>
</dbReference>
<dbReference type="InterPro" id="IPR013783">
    <property type="entry name" value="Ig-like_fold"/>
</dbReference>
<dbReference type="EMBL" id="JAFJMO010000002">
    <property type="protein sequence ID" value="KAJ8283425.1"/>
    <property type="molecule type" value="Genomic_DNA"/>
</dbReference>
<evidence type="ECO:0000256" key="2">
    <source>
        <dbReference type="ARBA" id="ARBA00023130"/>
    </source>
</evidence>
<sequence>GAVQTSHSFKWSQCQCEKQSSSQWDSVCTLTQHSSFSPAAMKLLPALLLLTALTLSGVQCEIVLTESEAVVKRPGDSHTLTCTASGFTFSSYYMGWVRQAPGKGLEWLGSQAGSSSYYAQSVQGRFTISRDDSNSKLYLQMSSLTAEDTAVYYCARDPQ</sequence>
<keyword evidence="6" id="KW-1185">Reference proteome</keyword>
<dbReference type="Proteomes" id="UP001152803">
    <property type="component" value="Unassembled WGS sequence"/>
</dbReference>
<dbReference type="InterPro" id="IPR007110">
    <property type="entry name" value="Ig-like_dom"/>
</dbReference>
<feature type="domain" description="Ig-like" evidence="4">
    <location>
        <begin position="45"/>
        <end position="159"/>
    </location>
</feature>
<dbReference type="GO" id="GO:0019814">
    <property type="term" value="C:immunoglobulin complex"/>
    <property type="evidence" value="ECO:0007669"/>
    <property type="project" value="UniProtKB-KW"/>
</dbReference>
<protein>
    <recommendedName>
        <fullName evidence="4">Ig-like domain-containing protein</fullName>
    </recommendedName>
</protein>
<dbReference type="OrthoDB" id="8694217at2759"/>
<evidence type="ECO:0000313" key="5">
    <source>
        <dbReference type="EMBL" id="KAJ8283425.1"/>
    </source>
</evidence>
<organism evidence="5 6">
    <name type="scientific">Conger conger</name>
    <name type="common">Conger eel</name>
    <name type="synonym">Muraena conger</name>
    <dbReference type="NCBI Taxonomy" id="82655"/>
    <lineage>
        <taxon>Eukaryota</taxon>
        <taxon>Metazoa</taxon>
        <taxon>Chordata</taxon>
        <taxon>Craniata</taxon>
        <taxon>Vertebrata</taxon>
        <taxon>Euteleostomi</taxon>
        <taxon>Actinopterygii</taxon>
        <taxon>Neopterygii</taxon>
        <taxon>Teleostei</taxon>
        <taxon>Anguilliformes</taxon>
        <taxon>Congridae</taxon>
        <taxon>Conger</taxon>
    </lineage>
</organism>
<accession>A0A9Q1I6D7</accession>
<dbReference type="FunFam" id="2.60.40.10:FF:003074">
    <property type="entry name" value="Immunoglobulin heavy variable 11-1"/>
    <property type="match status" value="1"/>
</dbReference>
<name>A0A9Q1I6D7_CONCO</name>
<dbReference type="InterPro" id="IPR013106">
    <property type="entry name" value="Ig_V-set"/>
</dbReference>
<keyword evidence="2" id="KW-1064">Adaptive immunity</keyword>
<gene>
    <name evidence="5" type="ORF">COCON_G00022750</name>
</gene>
<evidence type="ECO:0000259" key="4">
    <source>
        <dbReference type="PROSITE" id="PS50835"/>
    </source>
</evidence>
<dbReference type="InterPro" id="IPR050199">
    <property type="entry name" value="IgHV"/>
</dbReference>
<proteinExistence type="predicted"/>
<dbReference type="PANTHER" id="PTHR23266">
    <property type="entry name" value="IMMUNOGLOBULIN HEAVY CHAIN"/>
    <property type="match status" value="1"/>
</dbReference>
<keyword evidence="3" id="KW-1280">Immunoglobulin</keyword>
<feature type="non-terminal residue" evidence="5">
    <location>
        <position position="1"/>
    </location>
</feature>
<reference evidence="5" key="1">
    <citation type="journal article" date="2023" name="Science">
        <title>Genome structures resolve the early diversification of teleost fishes.</title>
        <authorList>
            <person name="Parey E."/>
            <person name="Louis A."/>
            <person name="Montfort J."/>
            <person name="Bouchez O."/>
            <person name="Roques C."/>
            <person name="Iampietro C."/>
            <person name="Lluch J."/>
            <person name="Castinel A."/>
            <person name="Donnadieu C."/>
            <person name="Desvignes T."/>
            <person name="Floi Bucao C."/>
            <person name="Jouanno E."/>
            <person name="Wen M."/>
            <person name="Mejri S."/>
            <person name="Dirks R."/>
            <person name="Jansen H."/>
            <person name="Henkel C."/>
            <person name="Chen W.J."/>
            <person name="Zahm M."/>
            <person name="Cabau C."/>
            <person name="Klopp C."/>
            <person name="Thompson A.W."/>
            <person name="Robinson-Rechavi M."/>
            <person name="Braasch I."/>
            <person name="Lecointre G."/>
            <person name="Bobe J."/>
            <person name="Postlethwait J.H."/>
            <person name="Berthelot C."/>
            <person name="Roest Crollius H."/>
            <person name="Guiguen Y."/>
        </authorList>
    </citation>
    <scope>NUCLEOTIDE SEQUENCE</scope>
    <source>
        <strain evidence="5">Concon-B</strain>
    </source>
</reference>
<dbReference type="Gene3D" id="2.60.40.10">
    <property type="entry name" value="Immunoglobulins"/>
    <property type="match status" value="1"/>
</dbReference>
<evidence type="ECO:0000256" key="3">
    <source>
        <dbReference type="ARBA" id="ARBA00043265"/>
    </source>
</evidence>
<dbReference type="InterPro" id="IPR036179">
    <property type="entry name" value="Ig-like_dom_sf"/>
</dbReference>
<dbReference type="AlphaFoldDB" id="A0A9Q1I6D7"/>
<keyword evidence="1" id="KW-0391">Immunity</keyword>
<dbReference type="SUPFAM" id="SSF48726">
    <property type="entry name" value="Immunoglobulin"/>
    <property type="match status" value="1"/>
</dbReference>